<reference evidence="1 2" key="1">
    <citation type="submission" date="2020-10" db="EMBL/GenBank/DDBJ databases">
        <title>Phylogeny of dyella-like bacteria.</title>
        <authorList>
            <person name="Fu J."/>
        </authorList>
    </citation>
    <scope>NUCLEOTIDE SEQUENCE [LARGE SCALE GENOMIC DNA]</scope>
    <source>
        <strain evidence="1 2">JP1</strain>
    </source>
</reference>
<organism evidence="1 2">
    <name type="scientific">Dyella jejuensis</name>
    <dbReference type="NCBI Taxonomy" id="1432009"/>
    <lineage>
        <taxon>Bacteria</taxon>
        <taxon>Pseudomonadati</taxon>
        <taxon>Pseudomonadota</taxon>
        <taxon>Gammaproteobacteria</taxon>
        <taxon>Lysobacterales</taxon>
        <taxon>Rhodanobacteraceae</taxon>
        <taxon>Dyella</taxon>
    </lineage>
</organism>
<accession>A0ABW8JF79</accession>
<dbReference type="RefSeq" id="WP_404544148.1">
    <property type="nucleotide sequence ID" value="NZ_JADIKJ010000001.1"/>
</dbReference>
<dbReference type="Proteomes" id="UP001620461">
    <property type="component" value="Unassembled WGS sequence"/>
</dbReference>
<name>A0ABW8JF79_9GAMM</name>
<gene>
    <name evidence="1" type="ORF">ISP15_01170</name>
</gene>
<evidence type="ECO:0000313" key="2">
    <source>
        <dbReference type="Proteomes" id="UP001620461"/>
    </source>
</evidence>
<dbReference type="EMBL" id="JADIKJ010000001">
    <property type="protein sequence ID" value="MFK2898946.1"/>
    <property type="molecule type" value="Genomic_DNA"/>
</dbReference>
<protein>
    <submittedName>
        <fullName evidence="1">Uncharacterized protein</fullName>
    </submittedName>
</protein>
<comment type="caution">
    <text evidence="1">The sequence shown here is derived from an EMBL/GenBank/DDBJ whole genome shotgun (WGS) entry which is preliminary data.</text>
</comment>
<evidence type="ECO:0000313" key="1">
    <source>
        <dbReference type="EMBL" id="MFK2898946.1"/>
    </source>
</evidence>
<sequence length="127" mass="14538">MLTRHVFSDALCEVIVEHNESIFARDGTRRVLITMLRALPDAQQGRRLAWQRLCVRYGEAMARLATHCWRRSGRPSKKIFAMLGVAVPVLLSAVSDGLCRGRSVLLFNPPRQWKRHFCRSFSRQACA</sequence>
<keyword evidence="2" id="KW-1185">Reference proteome</keyword>
<proteinExistence type="predicted"/>